<dbReference type="Gene3D" id="3.30.70.1060">
    <property type="entry name" value="Dimeric alpha+beta barrel"/>
    <property type="match status" value="1"/>
</dbReference>
<organism evidence="2 3">
    <name type="scientific">Gloeophyllum trabeum (strain ATCC 11539 / FP-39264 / Madison 617)</name>
    <name type="common">Brown rot fungus</name>
    <dbReference type="NCBI Taxonomy" id="670483"/>
    <lineage>
        <taxon>Eukaryota</taxon>
        <taxon>Fungi</taxon>
        <taxon>Dikarya</taxon>
        <taxon>Basidiomycota</taxon>
        <taxon>Agaricomycotina</taxon>
        <taxon>Agaricomycetes</taxon>
        <taxon>Gloeophyllales</taxon>
        <taxon>Gloeophyllaceae</taxon>
        <taxon>Gloeophyllum</taxon>
    </lineage>
</organism>
<dbReference type="OrthoDB" id="5519740at2759"/>
<dbReference type="eggNOG" id="ENOG502S8X0">
    <property type="taxonomic scope" value="Eukaryota"/>
</dbReference>
<dbReference type="PANTHER" id="PTHR33606">
    <property type="entry name" value="PROTEIN YCII"/>
    <property type="match status" value="1"/>
</dbReference>
<evidence type="ECO:0000313" key="2">
    <source>
        <dbReference type="EMBL" id="EPQ57736.1"/>
    </source>
</evidence>
<gene>
    <name evidence="2" type="ORF">GLOTRDRAFT_20935</name>
</gene>
<reference evidence="2 3" key="1">
    <citation type="journal article" date="2012" name="Science">
        <title>The Paleozoic origin of enzymatic lignin decomposition reconstructed from 31 fungal genomes.</title>
        <authorList>
            <person name="Floudas D."/>
            <person name="Binder M."/>
            <person name="Riley R."/>
            <person name="Barry K."/>
            <person name="Blanchette R.A."/>
            <person name="Henrissat B."/>
            <person name="Martinez A.T."/>
            <person name="Otillar R."/>
            <person name="Spatafora J.W."/>
            <person name="Yadav J.S."/>
            <person name="Aerts A."/>
            <person name="Benoit I."/>
            <person name="Boyd A."/>
            <person name="Carlson A."/>
            <person name="Copeland A."/>
            <person name="Coutinho P.M."/>
            <person name="de Vries R.P."/>
            <person name="Ferreira P."/>
            <person name="Findley K."/>
            <person name="Foster B."/>
            <person name="Gaskell J."/>
            <person name="Glotzer D."/>
            <person name="Gorecki P."/>
            <person name="Heitman J."/>
            <person name="Hesse C."/>
            <person name="Hori C."/>
            <person name="Igarashi K."/>
            <person name="Jurgens J.A."/>
            <person name="Kallen N."/>
            <person name="Kersten P."/>
            <person name="Kohler A."/>
            <person name="Kuees U."/>
            <person name="Kumar T.K.A."/>
            <person name="Kuo A."/>
            <person name="LaButti K."/>
            <person name="Larrondo L.F."/>
            <person name="Lindquist E."/>
            <person name="Ling A."/>
            <person name="Lombard V."/>
            <person name="Lucas S."/>
            <person name="Lundell T."/>
            <person name="Martin R."/>
            <person name="McLaughlin D.J."/>
            <person name="Morgenstern I."/>
            <person name="Morin E."/>
            <person name="Murat C."/>
            <person name="Nagy L.G."/>
            <person name="Nolan M."/>
            <person name="Ohm R.A."/>
            <person name="Patyshakuliyeva A."/>
            <person name="Rokas A."/>
            <person name="Ruiz-Duenas F.J."/>
            <person name="Sabat G."/>
            <person name="Salamov A."/>
            <person name="Samejima M."/>
            <person name="Schmutz J."/>
            <person name="Slot J.C."/>
            <person name="St John F."/>
            <person name="Stenlid J."/>
            <person name="Sun H."/>
            <person name="Sun S."/>
            <person name="Syed K."/>
            <person name="Tsang A."/>
            <person name="Wiebenga A."/>
            <person name="Young D."/>
            <person name="Pisabarro A."/>
            <person name="Eastwood D.C."/>
            <person name="Martin F."/>
            <person name="Cullen D."/>
            <person name="Grigoriev I.V."/>
            <person name="Hibbett D.S."/>
        </authorList>
    </citation>
    <scope>NUCLEOTIDE SEQUENCE [LARGE SCALE GENOMIC DNA]</scope>
    <source>
        <strain evidence="2 3">ATCC 11539</strain>
    </source>
</reference>
<evidence type="ECO:0000259" key="1">
    <source>
        <dbReference type="Pfam" id="PF03795"/>
    </source>
</evidence>
<dbReference type="InterPro" id="IPR005545">
    <property type="entry name" value="YCII"/>
</dbReference>
<dbReference type="EMBL" id="KB469298">
    <property type="protein sequence ID" value="EPQ57736.1"/>
    <property type="molecule type" value="Genomic_DNA"/>
</dbReference>
<name>S7QCZ4_GLOTA</name>
<dbReference type="InterPro" id="IPR011008">
    <property type="entry name" value="Dimeric_a/b-barrel"/>
</dbReference>
<dbReference type="STRING" id="670483.S7QCZ4"/>
<dbReference type="Pfam" id="PF03795">
    <property type="entry name" value="YCII"/>
    <property type="match status" value="1"/>
</dbReference>
<feature type="non-terminal residue" evidence="2">
    <location>
        <position position="113"/>
    </location>
</feature>
<feature type="non-terminal residue" evidence="2">
    <location>
        <position position="1"/>
    </location>
</feature>
<dbReference type="GeneID" id="19305021"/>
<dbReference type="InterPro" id="IPR051807">
    <property type="entry name" value="Sec-metab_biosynth-assoc"/>
</dbReference>
<dbReference type="KEGG" id="gtr:GLOTRDRAFT_20935"/>
<dbReference type="RefSeq" id="XP_007862800.1">
    <property type="nucleotide sequence ID" value="XM_007864609.2"/>
</dbReference>
<feature type="domain" description="YCII-related" evidence="1">
    <location>
        <begin position="20"/>
        <end position="99"/>
    </location>
</feature>
<keyword evidence="3" id="KW-1185">Reference proteome</keyword>
<accession>S7QCZ4</accession>
<sequence>SSIAARKMSTQNYFVYAPDYTDEGAYARRLEVRPKHLENAKALVDKGIIKIGGALIDPATEHSETKKLIGSTLFVQASSIDEVKKLVESDIYWTSNVWDKEKTVITPFAGALP</sequence>
<dbReference type="AlphaFoldDB" id="S7QCZ4"/>
<protein>
    <recommendedName>
        <fullName evidence="1">YCII-related domain-containing protein</fullName>
    </recommendedName>
</protein>
<dbReference type="SUPFAM" id="SSF54909">
    <property type="entry name" value="Dimeric alpha+beta barrel"/>
    <property type="match status" value="1"/>
</dbReference>
<dbReference type="HOGENOM" id="CLU_110355_2_1_1"/>
<dbReference type="PANTHER" id="PTHR33606:SF3">
    <property type="entry name" value="PROTEIN YCII"/>
    <property type="match status" value="1"/>
</dbReference>
<proteinExistence type="predicted"/>
<dbReference type="OMA" id="FIVYAPD"/>
<evidence type="ECO:0000313" key="3">
    <source>
        <dbReference type="Proteomes" id="UP000030669"/>
    </source>
</evidence>
<dbReference type="Proteomes" id="UP000030669">
    <property type="component" value="Unassembled WGS sequence"/>
</dbReference>